<feature type="domain" description="Cwf19-like C-terminal" evidence="2">
    <location>
        <begin position="300"/>
        <end position="428"/>
    </location>
</feature>
<dbReference type="PANTHER" id="PTHR12072">
    <property type="entry name" value="CWF19, CELL CYCLE CONTROL PROTEIN"/>
    <property type="match status" value="1"/>
</dbReference>
<proteinExistence type="predicted"/>
<name>A0AAF0J490_9BASI</name>
<evidence type="ECO:0000313" key="4">
    <source>
        <dbReference type="Proteomes" id="UP001214415"/>
    </source>
</evidence>
<feature type="compositionally biased region" description="Low complexity" evidence="1">
    <location>
        <begin position="269"/>
        <end position="282"/>
    </location>
</feature>
<gene>
    <name evidence="3" type="ORF">MEQU1_002464</name>
</gene>
<protein>
    <recommendedName>
        <fullName evidence="2">Cwf19-like C-terminal domain-containing protein</fullName>
    </recommendedName>
</protein>
<feature type="region of interest" description="Disordered" evidence="1">
    <location>
        <begin position="260"/>
        <end position="302"/>
    </location>
</feature>
<dbReference type="Proteomes" id="UP001214415">
    <property type="component" value="Chromosome 4"/>
</dbReference>
<evidence type="ECO:0000313" key="3">
    <source>
        <dbReference type="EMBL" id="WFD23770.1"/>
    </source>
</evidence>
<evidence type="ECO:0000259" key="2">
    <source>
        <dbReference type="Pfam" id="PF04677"/>
    </source>
</evidence>
<sequence length="546" mass="60426">MPTYFFFGTHIPADVQARIPTDHRGPVELAPNLSYLGSAGIVCVHGVRVVFCGGHWDVNDNTDWHMRESPEDDAGDRQTWLQLDTPEASRDALRALLRHPALTLGQARVPPPPSDPGSLQQARAFQYAQAEFEFQCQRDAPTLAARPPVDILLTNAWPVGMDALSQALKPDACATWGRAPITRLAESCRARYHMACAPAADDLGAFFEREPYEHPPFAALPPPDVLPITRFVSLARAANSAKRRWFTALRIMPRTELVGTPRPSPLTPSPLWMAPTAPAPRAAPKRPVPTEAPESSRRRRRKVQAVDPDQCWFCLSNPALEKHLIVSVGSECYVALPKGQLPVSSEATTPVPGGGHVLIVPIAHTPSVYAAESSAALRREMRAWRGALTKCYAVFDAVPVSWQVVRRGTRAGHTQTQVVPLAAEHAAAFDAFMTEALQREHGAWESDAVAATWEDEEAHFTPQDRQDYCYMEIGDKKRLLLLRSERFNLQFPRYVCTTDTSETLATFLDMAGRADWRACVRPPEVEAAECEEFKEVFAEYAEQVAG</sequence>
<dbReference type="Pfam" id="PF04677">
    <property type="entry name" value="CwfJ_C_1"/>
    <property type="match status" value="1"/>
</dbReference>
<dbReference type="InterPro" id="IPR006768">
    <property type="entry name" value="Cwf19-like_C_dom-1"/>
</dbReference>
<accession>A0AAF0J490</accession>
<reference evidence="3" key="1">
    <citation type="submission" date="2023-03" db="EMBL/GenBank/DDBJ databases">
        <title>Mating type loci evolution in Malassezia.</title>
        <authorList>
            <person name="Coelho M.A."/>
        </authorList>
    </citation>
    <scope>NUCLEOTIDE SEQUENCE</scope>
    <source>
        <strain evidence="3">CBS 12830</strain>
    </source>
</reference>
<dbReference type="InterPro" id="IPR040194">
    <property type="entry name" value="Cwf19-like"/>
</dbReference>
<keyword evidence="4" id="KW-1185">Reference proteome</keyword>
<evidence type="ECO:0000256" key="1">
    <source>
        <dbReference type="SAM" id="MobiDB-lite"/>
    </source>
</evidence>
<dbReference type="GO" id="GO:0061632">
    <property type="term" value="F:RNA lariat debranching enzyme activator activity"/>
    <property type="evidence" value="ECO:0007669"/>
    <property type="project" value="TreeGrafter"/>
</dbReference>
<dbReference type="AlphaFoldDB" id="A0AAF0J490"/>
<dbReference type="GO" id="GO:0000398">
    <property type="term" value="P:mRNA splicing, via spliceosome"/>
    <property type="evidence" value="ECO:0007669"/>
    <property type="project" value="TreeGrafter"/>
</dbReference>
<dbReference type="EMBL" id="CP119903">
    <property type="protein sequence ID" value="WFD23770.1"/>
    <property type="molecule type" value="Genomic_DNA"/>
</dbReference>
<organism evidence="3 4">
    <name type="scientific">Malassezia equina</name>
    <dbReference type="NCBI Taxonomy" id="1381935"/>
    <lineage>
        <taxon>Eukaryota</taxon>
        <taxon>Fungi</taxon>
        <taxon>Dikarya</taxon>
        <taxon>Basidiomycota</taxon>
        <taxon>Ustilaginomycotina</taxon>
        <taxon>Malasseziomycetes</taxon>
        <taxon>Malasseziales</taxon>
        <taxon>Malasseziaceae</taxon>
        <taxon>Malassezia</taxon>
    </lineage>
</organism>
<dbReference type="GO" id="GO:0071014">
    <property type="term" value="C:post-mRNA release spliceosomal complex"/>
    <property type="evidence" value="ECO:0007669"/>
    <property type="project" value="TreeGrafter"/>
</dbReference>
<dbReference type="PANTHER" id="PTHR12072:SF4">
    <property type="entry name" value="CWF19-LIKE PROTEIN 1"/>
    <property type="match status" value="1"/>
</dbReference>